<proteinExistence type="predicted"/>
<evidence type="ECO:0000313" key="2">
    <source>
        <dbReference type="Proteomes" id="UP000699042"/>
    </source>
</evidence>
<feature type="non-terminal residue" evidence="1">
    <location>
        <position position="37"/>
    </location>
</feature>
<protein>
    <submittedName>
        <fullName evidence="1">Uncharacterized protein</fullName>
    </submittedName>
</protein>
<accession>A0A9P7QY56</accession>
<sequence length="37" mass="4297">MRIILKEKVVSSLLSSLTKNKVHSQSLGDWVRQLQHH</sequence>
<gene>
    <name evidence="1" type="ORF">JMJ77_009421</name>
</gene>
<name>A0A9P7QY56_9PEZI</name>
<comment type="caution">
    <text evidence="1">The sequence shown here is derived from an EMBL/GenBank/DDBJ whole genome shotgun (WGS) entry which is preliminary data.</text>
</comment>
<reference evidence="1" key="1">
    <citation type="submission" date="2021-05" db="EMBL/GenBank/DDBJ databases">
        <title>Comparative genomics of three Colletotrichum scovillei strains and genetic complementation revealed genes involved fungal growth and virulence on chili pepper.</title>
        <authorList>
            <person name="Hsieh D.-K."/>
            <person name="Chuang S.-C."/>
            <person name="Chen C.-Y."/>
            <person name="Chao Y.-T."/>
            <person name="Lu M.-Y.J."/>
            <person name="Lee M.-H."/>
            <person name="Shih M.-C."/>
        </authorList>
    </citation>
    <scope>NUCLEOTIDE SEQUENCE</scope>
    <source>
        <strain evidence="1">Coll-153</strain>
    </source>
</reference>
<dbReference type="Proteomes" id="UP000699042">
    <property type="component" value="Unassembled WGS sequence"/>
</dbReference>
<evidence type="ECO:0000313" key="1">
    <source>
        <dbReference type="EMBL" id="KAG7045338.1"/>
    </source>
</evidence>
<organism evidence="1 2">
    <name type="scientific">Colletotrichum scovillei</name>
    <dbReference type="NCBI Taxonomy" id="1209932"/>
    <lineage>
        <taxon>Eukaryota</taxon>
        <taxon>Fungi</taxon>
        <taxon>Dikarya</taxon>
        <taxon>Ascomycota</taxon>
        <taxon>Pezizomycotina</taxon>
        <taxon>Sordariomycetes</taxon>
        <taxon>Hypocreomycetidae</taxon>
        <taxon>Glomerellales</taxon>
        <taxon>Glomerellaceae</taxon>
        <taxon>Colletotrichum</taxon>
        <taxon>Colletotrichum acutatum species complex</taxon>
    </lineage>
</organism>
<dbReference type="AlphaFoldDB" id="A0A9P7QY56"/>
<keyword evidence="2" id="KW-1185">Reference proteome</keyword>
<dbReference type="EMBL" id="JAESDN010000009">
    <property type="protein sequence ID" value="KAG7045338.1"/>
    <property type="molecule type" value="Genomic_DNA"/>
</dbReference>